<organism evidence="3 4">
    <name type="scientific">Acaromyces ingoldii</name>
    <dbReference type="NCBI Taxonomy" id="215250"/>
    <lineage>
        <taxon>Eukaryota</taxon>
        <taxon>Fungi</taxon>
        <taxon>Dikarya</taxon>
        <taxon>Basidiomycota</taxon>
        <taxon>Ustilaginomycotina</taxon>
        <taxon>Exobasidiomycetes</taxon>
        <taxon>Exobasidiales</taxon>
        <taxon>Cryptobasidiaceae</taxon>
        <taxon>Acaromyces</taxon>
    </lineage>
</organism>
<proteinExistence type="predicted"/>
<dbReference type="Proteomes" id="UP000245768">
    <property type="component" value="Unassembled WGS sequence"/>
</dbReference>
<feature type="compositionally biased region" description="Low complexity" evidence="1">
    <location>
        <begin position="374"/>
        <end position="386"/>
    </location>
</feature>
<feature type="signal peptide" evidence="2">
    <location>
        <begin position="1"/>
        <end position="19"/>
    </location>
</feature>
<feature type="chain" id="PRO_5016240472" evidence="2">
    <location>
        <begin position="20"/>
        <end position="436"/>
    </location>
</feature>
<gene>
    <name evidence="3" type="ORF">FA10DRAFT_262168</name>
</gene>
<dbReference type="RefSeq" id="XP_025374884.1">
    <property type="nucleotide sequence ID" value="XM_025520101.1"/>
</dbReference>
<dbReference type="EMBL" id="KZ819639">
    <property type="protein sequence ID" value="PWN87686.1"/>
    <property type="molecule type" value="Genomic_DNA"/>
</dbReference>
<name>A0A316YF34_9BASI</name>
<protein>
    <submittedName>
        <fullName evidence="3">Uncharacterized protein</fullName>
    </submittedName>
</protein>
<keyword evidence="2" id="KW-0732">Signal</keyword>
<keyword evidence="4" id="KW-1185">Reference proteome</keyword>
<evidence type="ECO:0000256" key="1">
    <source>
        <dbReference type="SAM" id="MobiDB-lite"/>
    </source>
</evidence>
<evidence type="ECO:0000256" key="2">
    <source>
        <dbReference type="SAM" id="SignalP"/>
    </source>
</evidence>
<reference evidence="3 4" key="1">
    <citation type="journal article" date="2018" name="Mol. Biol. Evol.">
        <title>Broad Genomic Sampling Reveals a Smut Pathogenic Ancestry of the Fungal Clade Ustilaginomycotina.</title>
        <authorList>
            <person name="Kijpornyongpan T."/>
            <person name="Mondo S.J."/>
            <person name="Barry K."/>
            <person name="Sandor L."/>
            <person name="Lee J."/>
            <person name="Lipzen A."/>
            <person name="Pangilinan J."/>
            <person name="LaButti K."/>
            <person name="Hainaut M."/>
            <person name="Henrissat B."/>
            <person name="Grigoriev I.V."/>
            <person name="Spatafora J.W."/>
            <person name="Aime M.C."/>
        </authorList>
    </citation>
    <scope>NUCLEOTIDE SEQUENCE [LARGE SCALE GENOMIC DNA]</scope>
    <source>
        <strain evidence="3 4">MCA 4198</strain>
    </source>
</reference>
<dbReference type="InParanoid" id="A0A316YF34"/>
<feature type="region of interest" description="Disordered" evidence="1">
    <location>
        <begin position="370"/>
        <end position="406"/>
    </location>
</feature>
<dbReference type="AlphaFoldDB" id="A0A316YF34"/>
<accession>A0A316YF34</accession>
<dbReference type="GeneID" id="37042017"/>
<evidence type="ECO:0000313" key="3">
    <source>
        <dbReference type="EMBL" id="PWN87686.1"/>
    </source>
</evidence>
<evidence type="ECO:0000313" key="4">
    <source>
        <dbReference type="Proteomes" id="UP000245768"/>
    </source>
</evidence>
<sequence>MLLKLLFAFVPLFCAQVVSQPHGNAPERHLINFNKVNIGNLAALDIMMKQTNKYARAHVVFNGVNDVRGAAGHFYHFFNELGHKSLPFTTYGGRDPPEDGEWYESGFLGAARDFDCKGLEEIQIKEGVVYDIHQVAPTRPEQHQALRDKIYAGGGRVGSVYVQKGHDSQIEGDYVQAENLPELLNGIYGDSEDGVVFMSNKSLDIPEISVPYKLLKGRLPPAHLTLATKDPFVANTLVKVSAILKENPLHPNFIPTDRHRQLLRDREDKNFILIRNWVSNAVRGLDEPFCEHLIDWVKDAQEKGSRIIKGTSDDQKRLRIEKQVDRLDEVLLKLTTKRPNTDLEVEFADALFTTARLSDKYELVDAPHRVDEASTSSHSGGHSSSTNPERSKQEASSPSKAVRTYLDLPRDELISMALTYFPEKDDLQPPPPPHLN</sequence>